<dbReference type="RefSeq" id="WP_089361388.1">
    <property type="nucleotide sequence ID" value="NZ_FZOG01000010.1"/>
</dbReference>
<keyword evidence="4" id="KW-1185">Reference proteome</keyword>
<dbReference type="Pfam" id="PF02120">
    <property type="entry name" value="Flg_hook"/>
    <property type="match status" value="1"/>
</dbReference>
<evidence type="ECO:0000256" key="1">
    <source>
        <dbReference type="SAM" id="MobiDB-lite"/>
    </source>
</evidence>
<feature type="domain" description="Flagellar hook-length control protein-like C-terminal" evidence="2">
    <location>
        <begin position="420"/>
        <end position="499"/>
    </location>
</feature>
<dbReference type="Proteomes" id="UP000242915">
    <property type="component" value="Unassembled WGS sequence"/>
</dbReference>
<dbReference type="InterPro" id="IPR021136">
    <property type="entry name" value="Flagellar_hook_control-like_C"/>
</dbReference>
<dbReference type="InterPro" id="IPR038610">
    <property type="entry name" value="FliK-like_C_sf"/>
</dbReference>
<protein>
    <submittedName>
        <fullName evidence="3">Hook-length control protein FliK</fullName>
    </submittedName>
</protein>
<organism evidence="3 4">
    <name type="scientific">Pseudomonas segetis</name>
    <dbReference type="NCBI Taxonomy" id="298908"/>
    <lineage>
        <taxon>Bacteria</taxon>
        <taxon>Pseudomonadati</taxon>
        <taxon>Pseudomonadota</taxon>
        <taxon>Gammaproteobacteria</taxon>
        <taxon>Pseudomonadales</taxon>
        <taxon>Pseudomonadaceae</taxon>
        <taxon>Pseudomonas</taxon>
    </lineage>
</organism>
<name>A0A239JXU1_9PSED</name>
<dbReference type="Gene3D" id="3.30.750.140">
    <property type="match status" value="1"/>
</dbReference>
<proteinExistence type="predicted"/>
<sequence>MSEISSSRPLPPTPASNRPSSVASDLAVKLLQPLEGLLAKGESATAEVISLKQVAQSFQLMLRLTLDSGRQTTLEASSSRPIAQGSALAITALTDSKLLVALQPGGDKPLDSLDLKQFPVGTLIQGKVLSSEQLVQGKAQVIYKVLVSLLNTSLAGSKLSIETPLSLQPGSLLSAQVQGNQALNLLPLSGRLDQLALTQQLQSQHSNQGSLQGLFKSLQGLSERSDIPSSVRNSIDKLIGALPDGQQLSDAKGLSKAVESSGAFLESKLLGPQASALPTDLKANLLKLISQLQLNLPAQGTLPGAAASAVMAQSLPALARNLLGSINQNSSKQQALSFPLPSRLLQALGEEGDLEALLKLAAAAVSRLQTHQLSSLAQTQVGPDGNILTTWQLELPMRNQQELVPVQLKIQRDEPQKPSAQEQKEMLWRIDLAFDLEPLGPVQVQTQLARGCLSSTLWAEQPSTARLIDSELVNLRQRLIDAGLQVSALSCAQGTPPQGPKTALQQRWVDETA</sequence>
<reference evidence="4" key="1">
    <citation type="submission" date="2017-06" db="EMBL/GenBank/DDBJ databases">
        <authorList>
            <person name="Varghese N."/>
            <person name="Submissions S."/>
        </authorList>
    </citation>
    <scope>NUCLEOTIDE SEQUENCE [LARGE SCALE GENOMIC DNA]</scope>
    <source>
        <strain evidence="4">CIP 108523</strain>
    </source>
</reference>
<dbReference type="AlphaFoldDB" id="A0A239JXU1"/>
<gene>
    <name evidence="3" type="ORF">SAMN05216255_0065</name>
</gene>
<accession>A0A239JXU1</accession>
<dbReference type="EMBL" id="FZOG01000010">
    <property type="protein sequence ID" value="SNT10298.1"/>
    <property type="molecule type" value="Genomic_DNA"/>
</dbReference>
<evidence type="ECO:0000313" key="3">
    <source>
        <dbReference type="EMBL" id="SNT10298.1"/>
    </source>
</evidence>
<evidence type="ECO:0000259" key="2">
    <source>
        <dbReference type="Pfam" id="PF02120"/>
    </source>
</evidence>
<evidence type="ECO:0000313" key="4">
    <source>
        <dbReference type="Proteomes" id="UP000242915"/>
    </source>
</evidence>
<feature type="region of interest" description="Disordered" evidence="1">
    <location>
        <begin position="1"/>
        <end position="21"/>
    </location>
</feature>